<dbReference type="HOGENOM" id="CLU_021594_4_1_11"/>
<dbReference type="InterPro" id="IPR022761">
    <property type="entry name" value="Fumarate_lyase_N"/>
</dbReference>
<name>C1B6A8_RHOOB</name>
<keyword evidence="1 4" id="KW-0456">Lyase</keyword>
<proteinExistence type="predicted"/>
<dbReference type="PRINTS" id="PR00149">
    <property type="entry name" value="FUMRATELYASE"/>
</dbReference>
<dbReference type="Gene3D" id="1.10.275.10">
    <property type="entry name" value="Fumarase/aspartase (N-terminal domain)"/>
    <property type="match status" value="1"/>
</dbReference>
<sequence>MATFPHRTERSDHVVHTQLTPETTQPLYGEQTTLSLNNFPGPGRTFGDVPAFVRNYARVKLAAAQANHALGVLDSIRRDAIVTACREIASGDHPTQFPSALLLGGGGTTTNMNVNEVIAARATLLAGVTVHPNDHVNASQSTNDSYPTAMALTVLELAEPPLEALDELVTALENKATEFDDTRHLGRTCLRDAVSLSAGQSHRAQAAAIRRTADGLRVAVGAMRSVPLGATAVGTGLGAPDGYRELAITELAAASGLDLRPAPDLFDALAHLDPYADIAAAGARTGMTMAKVAADIRLLSSGPTGGFGDLTIPAVQAGSSIMPAKVNPAIPEYVMQLSYRIRGAAHTIEFAVSAGELELNVMEPVIVDALVTIFDDLTAAAISFARRCVNGITWHGPRREENLAGAFDSWVTLSATAGYEATTAQYRNRPAHASPISTTNDEQRSSVGALESPEASK</sequence>
<dbReference type="KEGG" id="rop:ROP_29640"/>
<dbReference type="Pfam" id="PF00206">
    <property type="entry name" value="Lyase_1"/>
    <property type="match status" value="1"/>
</dbReference>
<dbReference type="Gene3D" id="1.20.200.10">
    <property type="entry name" value="Fumarase/aspartase (Central domain)"/>
    <property type="match status" value="1"/>
</dbReference>
<dbReference type="PANTHER" id="PTHR42696:SF2">
    <property type="entry name" value="ASPARTATE AMMONIA-LYASE"/>
    <property type="match status" value="1"/>
</dbReference>
<evidence type="ECO:0000313" key="5">
    <source>
        <dbReference type="Proteomes" id="UP000002212"/>
    </source>
</evidence>
<dbReference type="PANTHER" id="PTHR42696">
    <property type="entry name" value="ASPARTATE AMMONIA-LYASE"/>
    <property type="match status" value="1"/>
</dbReference>
<dbReference type="OrthoDB" id="3568348at2"/>
<dbReference type="AlphaFoldDB" id="C1B6A8"/>
<dbReference type="EC" id="4.3.1.1" evidence="4"/>
<dbReference type="STRING" id="632772.ROP_29640"/>
<evidence type="ECO:0000313" key="4">
    <source>
        <dbReference type="EMBL" id="BAH51211.1"/>
    </source>
</evidence>
<dbReference type="InterPro" id="IPR051546">
    <property type="entry name" value="Aspartate_Ammonia-Lyase"/>
</dbReference>
<dbReference type="Proteomes" id="UP000002212">
    <property type="component" value="Chromosome"/>
</dbReference>
<feature type="domain" description="Fumarate lyase N-terminal" evidence="3">
    <location>
        <begin position="47"/>
        <end position="343"/>
    </location>
</feature>
<evidence type="ECO:0000256" key="1">
    <source>
        <dbReference type="ARBA" id="ARBA00023239"/>
    </source>
</evidence>
<organism evidence="4 5">
    <name type="scientific">Rhodococcus opacus (strain B4)</name>
    <dbReference type="NCBI Taxonomy" id="632772"/>
    <lineage>
        <taxon>Bacteria</taxon>
        <taxon>Bacillati</taxon>
        <taxon>Actinomycetota</taxon>
        <taxon>Actinomycetes</taxon>
        <taxon>Mycobacteriales</taxon>
        <taxon>Nocardiaceae</taxon>
        <taxon>Rhodococcus</taxon>
    </lineage>
</organism>
<dbReference type="InterPro" id="IPR020557">
    <property type="entry name" value="Fumarate_lyase_CS"/>
</dbReference>
<dbReference type="PATRIC" id="fig|632772.20.peg.3099"/>
<dbReference type="EMBL" id="AP011115">
    <property type="protein sequence ID" value="BAH51211.1"/>
    <property type="molecule type" value="Genomic_DNA"/>
</dbReference>
<protein>
    <submittedName>
        <fullName evidence="4">Putative aspartate ammonia-lyase</fullName>
        <ecNumber evidence="4">4.3.1.1</ecNumber>
    </submittedName>
</protein>
<reference evidence="4 5" key="1">
    <citation type="submission" date="2009-03" db="EMBL/GenBank/DDBJ databases">
        <title>Comparison of the complete genome sequences of Rhodococcus erythropolis PR4 and Rhodococcus opacus B4.</title>
        <authorList>
            <person name="Takarada H."/>
            <person name="Sekine M."/>
            <person name="Hosoyama A."/>
            <person name="Yamada R."/>
            <person name="Fujisawa T."/>
            <person name="Omata S."/>
            <person name="Shimizu A."/>
            <person name="Tsukatani N."/>
            <person name="Tanikawa S."/>
            <person name="Fujita N."/>
            <person name="Harayama S."/>
        </authorList>
    </citation>
    <scope>NUCLEOTIDE SEQUENCE [LARGE SCALE GENOMIC DNA]</scope>
    <source>
        <strain evidence="4 5">B4</strain>
    </source>
</reference>
<feature type="region of interest" description="Disordered" evidence="2">
    <location>
        <begin position="424"/>
        <end position="457"/>
    </location>
</feature>
<gene>
    <name evidence="4" type="ordered locus">ROP_29640</name>
</gene>
<dbReference type="GO" id="GO:0006531">
    <property type="term" value="P:aspartate metabolic process"/>
    <property type="evidence" value="ECO:0007669"/>
    <property type="project" value="TreeGrafter"/>
</dbReference>
<dbReference type="InterPro" id="IPR008948">
    <property type="entry name" value="L-Aspartase-like"/>
</dbReference>
<evidence type="ECO:0000259" key="3">
    <source>
        <dbReference type="Pfam" id="PF00206"/>
    </source>
</evidence>
<dbReference type="GO" id="GO:0005829">
    <property type="term" value="C:cytosol"/>
    <property type="evidence" value="ECO:0007669"/>
    <property type="project" value="TreeGrafter"/>
</dbReference>
<evidence type="ECO:0000256" key="2">
    <source>
        <dbReference type="SAM" id="MobiDB-lite"/>
    </source>
</evidence>
<dbReference type="PROSITE" id="PS00163">
    <property type="entry name" value="FUMARATE_LYASES"/>
    <property type="match status" value="1"/>
</dbReference>
<dbReference type="InterPro" id="IPR000362">
    <property type="entry name" value="Fumarate_lyase_fam"/>
</dbReference>
<dbReference type="SUPFAM" id="SSF48557">
    <property type="entry name" value="L-aspartase-like"/>
    <property type="match status" value="1"/>
</dbReference>
<dbReference type="InterPro" id="IPR024083">
    <property type="entry name" value="Fumarase/histidase_N"/>
</dbReference>
<dbReference type="GO" id="GO:0008797">
    <property type="term" value="F:aspartate ammonia-lyase activity"/>
    <property type="evidence" value="ECO:0007669"/>
    <property type="project" value="UniProtKB-EC"/>
</dbReference>
<accession>C1B6A8</accession>